<dbReference type="InterPro" id="IPR041916">
    <property type="entry name" value="Anti_sigma_zinc_sf"/>
</dbReference>
<feature type="transmembrane region" description="Helical" evidence="4">
    <location>
        <begin position="104"/>
        <end position="127"/>
    </location>
</feature>
<evidence type="ECO:0000313" key="6">
    <source>
        <dbReference type="EMBL" id="NYH84802.1"/>
    </source>
</evidence>
<dbReference type="Proteomes" id="UP000533017">
    <property type="component" value="Unassembled WGS sequence"/>
</dbReference>
<evidence type="ECO:0000256" key="1">
    <source>
        <dbReference type="ARBA" id="ARBA00023015"/>
    </source>
</evidence>
<evidence type="ECO:0000256" key="2">
    <source>
        <dbReference type="ARBA" id="ARBA00023163"/>
    </source>
</evidence>
<evidence type="ECO:0000313" key="7">
    <source>
        <dbReference type="EMBL" id="SFG86057.1"/>
    </source>
</evidence>
<dbReference type="Gene3D" id="1.10.10.1320">
    <property type="entry name" value="Anti-sigma factor, zinc-finger domain"/>
    <property type="match status" value="1"/>
</dbReference>
<evidence type="ECO:0000256" key="3">
    <source>
        <dbReference type="SAM" id="MobiDB-lite"/>
    </source>
</evidence>
<evidence type="ECO:0000313" key="9">
    <source>
        <dbReference type="Proteomes" id="UP000533017"/>
    </source>
</evidence>
<keyword evidence="1" id="KW-0805">Transcription regulation</keyword>
<dbReference type="AlphaFoldDB" id="A0A1I2VD17"/>
<accession>A0A1I2VD17</accession>
<dbReference type="RefSeq" id="WP_175542570.1">
    <property type="nucleotide sequence ID" value="NZ_FOOI01000009.1"/>
</dbReference>
<dbReference type="Pfam" id="PF10099">
    <property type="entry name" value="RskA_C"/>
    <property type="match status" value="1"/>
</dbReference>
<keyword evidence="2" id="KW-0804">Transcription</keyword>
<dbReference type="EMBL" id="FOOI01000009">
    <property type="protein sequence ID" value="SFG86057.1"/>
    <property type="molecule type" value="Genomic_DNA"/>
</dbReference>
<dbReference type="Proteomes" id="UP000199052">
    <property type="component" value="Unassembled WGS sequence"/>
</dbReference>
<reference evidence="7 8" key="1">
    <citation type="submission" date="2016-10" db="EMBL/GenBank/DDBJ databases">
        <authorList>
            <person name="de Groot N.N."/>
        </authorList>
    </citation>
    <scope>NUCLEOTIDE SEQUENCE [LARGE SCALE GENOMIC DNA]</scope>
    <source>
        <strain evidence="7 8">CPCC 202808</strain>
    </source>
</reference>
<sequence length="247" mass="25908">MLHVDRELLTLLALGESVDDETGAHLGRCASCRDELDSLRTVVGLGREAPPEAETEQPPERVWEAIAAEIHAGTPETPDATAPAEQPRPRRAARTGWAGRRRGLVLAAGSAAAGLVVGAVAALGIYARAQEPPAPQLVASTAIRPVGEAASRAGGSAELVRHDNRLSLRIDAHDLPPVKGYYEVWAFVPGTTTMQPMGTLEPGQVTTLAVPSGMDVGRFAGIDVSAEPYDGNPAHSGKSVLRGRLTR</sequence>
<dbReference type="InterPro" id="IPR018764">
    <property type="entry name" value="RskA_C"/>
</dbReference>
<keyword evidence="4" id="KW-0812">Transmembrane</keyword>
<proteinExistence type="predicted"/>
<evidence type="ECO:0000313" key="8">
    <source>
        <dbReference type="Proteomes" id="UP000199052"/>
    </source>
</evidence>
<protein>
    <submittedName>
        <fullName evidence="7">Anti-sigma-K factor rskA</fullName>
    </submittedName>
</protein>
<feature type="region of interest" description="Disordered" evidence="3">
    <location>
        <begin position="73"/>
        <end position="95"/>
    </location>
</feature>
<evidence type="ECO:0000259" key="5">
    <source>
        <dbReference type="Pfam" id="PF10099"/>
    </source>
</evidence>
<keyword evidence="4" id="KW-0472">Membrane</keyword>
<name>A0A1I2VD17_9ACTN</name>
<organism evidence="7 8">
    <name type="scientific">Actinopolymorpha cephalotaxi</name>
    <dbReference type="NCBI Taxonomy" id="504797"/>
    <lineage>
        <taxon>Bacteria</taxon>
        <taxon>Bacillati</taxon>
        <taxon>Actinomycetota</taxon>
        <taxon>Actinomycetes</taxon>
        <taxon>Propionibacteriales</taxon>
        <taxon>Actinopolymorphaceae</taxon>
        <taxon>Actinopolymorpha</taxon>
    </lineage>
</organism>
<keyword evidence="9" id="KW-1185">Reference proteome</keyword>
<keyword evidence="4" id="KW-1133">Transmembrane helix</keyword>
<feature type="region of interest" description="Disordered" evidence="3">
    <location>
        <begin position="225"/>
        <end position="247"/>
    </location>
</feature>
<gene>
    <name evidence="6" type="ORF">FHR37_003653</name>
    <name evidence="7" type="ORF">SAMN05421678_10988</name>
</gene>
<dbReference type="EMBL" id="JACBZA010000001">
    <property type="protein sequence ID" value="NYH84802.1"/>
    <property type="molecule type" value="Genomic_DNA"/>
</dbReference>
<dbReference type="STRING" id="504797.SAMN05421678_10988"/>
<evidence type="ECO:0000256" key="4">
    <source>
        <dbReference type="SAM" id="Phobius"/>
    </source>
</evidence>
<feature type="domain" description="Anti-sigma K factor RskA C-terminal" evidence="5">
    <location>
        <begin position="111"/>
        <end position="237"/>
    </location>
</feature>
<reference evidence="6 9" key="2">
    <citation type="submission" date="2020-07" db="EMBL/GenBank/DDBJ databases">
        <title>Sequencing the genomes of 1000 actinobacteria strains.</title>
        <authorList>
            <person name="Klenk H.-P."/>
        </authorList>
    </citation>
    <scope>NUCLEOTIDE SEQUENCE [LARGE SCALE GENOMIC DNA]</scope>
    <source>
        <strain evidence="6 9">DSM 45117</strain>
    </source>
</reference>
<dbReference type="GO" id="GO:0005886">
    <property type="term" value="C:plasma membrane"/>
    <property type="evidence" value="ECO:0007669"/>
    <property type="project" value="InterPro"/>
</dbReference>